<organism evidence="1 2">
    <name type="scientific">Conyzicola nivalis</name>
    <dbReference type="NCBI Taxonomy" id="1477021"/>
    <lineage>
        <taxon>Bacteria</taxon>
        <taxon>Bacillati</taxon>
        <taxon>Actinomycetota</taxon>
        <taxon>Actinomycetes</taxon>
        <taxon>Micrococcales</taxon>
        <taxon>Microbacteriaceae</taxon>
        <taxon>Conyzicola</taxon>
    </lineage>
</organism>
<proteinExistence type="predicted"/>
<evidence type="ECO:0000313" key="2">
    <source>
        <dbReference type="Proteomes" id="UP001549257"/>
    </source>
</evidence>
<name>A0ABV2QLB2_9MICO</name>
<evidence type="ECO:0008006" key="3">
    <source>
        <dbReference type="Google" id="ProtNLM"/>
    </source>
</evidence>
<evidence type="ECO:0000313" key="1">
    <source>
        <dbReference type="EMBL" id="MET4581852.1"/>
    </source>
</evidence>
<reference evidence="1 2" key="1">
    <citation type="submission" date="2024-06" db="EMBL/GenBank/DDBJ databases">
        <title>Sorghum-associated microbial communities from plants grown in Nebraska, USA.</title>
        <authorList>
            <person name="Schachtman D."/>
        </authorList>
    </citation>
    <scope>NUCLEOTIDE SEQUENCE [LARGE SCALE GENOMIC DNA]</scope>
    <source>
        <strain evidence="1 2">2857</strain>
    </source>
</reference>
<comment type="caution">
    <text evidence="1">The sequence shown here is derived from an EMBL/GenBank/DDBJ whole genome shotgun (WGS) entry which is preliminary data.</text>
</comment>
<dbReference type="Proteomes" id="UP001549257">
    <property type="component" value="Unassembled WGS sequence"/>
</dbReference>
<keyword evidence="2" id="KW-1185">Reference proteome</keyword>
<protein>
    <recommendedName>
        <fullName evidence="3">DNA mismatch repair protein</fullName>
    </recommendedName>
</protein>
<gene>
    <name evidence="1" type="ORF">ABIE21_001342</name>
</gene>
<sequence length="90" mass="10227">MTVLDFATTIDGRSKAGAGSRTRGITAVQLNDSLWRVVRPDGEVVGYIERFDESRGIRYRAKRLIVRQQRFVSVGEFWGMDDALECFRLG</sequence>
<accession>A0ABV2QLB2</accession>
<dbReference type="EMBL" id="JBEPSJ010000001">
    <property type="protein sequence ID" value="MET4581852.1"/>
    <property type="molecule type" value="Genomic_DNA"/>
</dbReference>
<dbReference type="RefSeq" id="WP_354024015.1">
    <property type="nucleotide sequence ID" value="NZ_JBEPSJ010000001.1"/>
</dbReference>